<dbReference type="InterPro" id="IPR014721">
    <property type="entry name" value="Ribsml_uS5_D2-typ_fold_subgr"/>
</dbReference>
<gene>
    <name evidence="1" type="ORF">AAEO57_15585</name>
</gene>
<dbReference type="RefSeq" id="WP_341693954.1">
    <property type="nucleotide sequence ID" value="NZ_JBBYHS010000016.1"/>
</dbReference>
<reference evidence="1 2" key="1">
    <citation type="submission" date="2024-04" db="EMBL/GenBank/DDBJ databases">
        <title>Flavobacterium sp. DGU38 16S ribosomal RNA gene Genome sequencing and assembly.</title>
        <authorList>
            <person name="Park S."/>
        </authorList>
    </citation>
    <scope>NUCLEOTIDE SEQUENCE [LARGE SCALE GENOMIC DNA]</scope>
    <source>
        <strain evidence="1 2">DGU38</strain>
    </source>
</reference>
<dbReference type="EMBL" id="JBBYHS010000016">
    <property type="protein sequence ID" value="MEL1255210.1"/>
    <property type="molecule type" value="Genomic_DNA"/>
</dbReference>
<proteinExistence type="predicted"/>
<name>A0ABU9IRY4_9FLAO</name>
<sequence length="193" mass="22900">MKIFDFLKIFNSKNNEETSNREIFDESSKEVDNSNEDINKNYYFKLFEKLDKHIINQENLELTGEGTCIKWSGSDRYGHIKFKLYESAKNNSEIIWNIGEEKLPSDYRIFVSKIANLFLDFVEKERNDLKKFTFEIIDSSHHPVDARPIAYEVATYNAILNSFDEGLHKPDLNKLFKIKIKEPIKWVNYKKKK</sequence>
<dbReference type="Gene3D" id="3.30.230.10">
    <property type="match status" value="1"/>
</dbReference>
<comment type="caution">
    <text evidence="1">The sequence shown here is derived from an EMBL/GenBank/DDBJ whole genome shotgun (WGS) entry which is preliminary data.</text>
</comment>
<accession>A0ABU9IRY4</accession>
<organism evidence="1 2">
    <name type="scientific">Flavobacterium calami</name>
    <dbReference type="NCBI Taxonomy" id="3139144"/>
    <lineage>
        <taxon>Bacteria</taxon>
        <taxon>Pseudomonadati</taxon>
        <taxon>Bacteroidota</taxon>
        <taxon>Flavobacteriia</taxon>
        <taxon>Flavobacteriales</taxon>
        <taxon>Flavobacteriaceae</taxon>
        <taxon>Flavobacterium</taxon>
    </lineage>
</organism>
<dbReference type="Proteomes" id="UP001485226">
    <property type="component" value="Unassembled WGS sequence"/>
</dbReference>
<keyword evidence="2" id="KW-1185">Reference proteome</keyword>
<evidence type="ECO:0000313" key="1">
    <source>
        <dbReference type="EMBL" id="MEL1255210.1"/>
    </source>
</evidence>
<evidence type="ECO:0000313" key="2">
    <source>
        <dbReference type="Proteomes" id="UP001485226"/>
    </source>
</evidence>
<protein>
    <submittedName>
        <fullName evidence="1">Uncharacterized protein</fullName>
    </submittedName>
</protein>